<feature type="non-terminal residue" evidence="2">
    <location>
        <position position="203"/>
    </location>
</feature>
<feature type="compositionally biased region" description="Polar residues" evidence="1">
    <location>
        <begin position="133"/>
        <end position="145"/>
    </location>
</feature>
<reference evidence="2 3" key="1">
    <citation type="submission" date="2019-03" db="EMBL/GenBank/DDBJ databases">
        <title>Single cell metagenomics reveals metabolic interactions within the superorganism composed of flagellate Streblomastix strix and complex community of Bacteroidetes bacteria on its surface.</title>
        <authorList>
            <person name="Treitli S.C."/>
            <person name="Kolisko M."/>
            <person name="Husnik F."/>
            <person name="Keeling P."/>
            <person name="Hampl V."/>
        </authorList>
    </citation>
    <scope>NUCLEOTIDE SEQUENCE [LARGE SCALE GENOMIC DNA]</scope>
    <source>
        <strain evidence="2">ST1C</strain>
    </source>
</reference>
<accession>A0A5J4UBB2</accession>
<evidence type="ECO:0000256" key="1">
    <source>
        <dbReference type="SAM" id="MobiDB-lite"/>
    </source>
</evidence>
<dbReference type="EMBL" id="SNRW01017680">
    <property type="protein sequence ID" value="KAA6368106.1"/>
    <property type="molecule type" value="Genomic_DNA"/>
</dbReference>
<sequence length="203" mass="23085">MNQPMLCNLEERASEVEEDHGLCSTKQIPLFNTLYNGGCLQSQIYLTTQRLDDQNRPRVYISPYSNRRGIQAIPRLLLQPEVLPLQSYRGHKGPHHTLLRRHHLFTSRSRGIDGKEVADNQHTDELWMEDISQEVSPGTSKSSRVSGMEDGLRTGSIINDRSKIEENDSNVRIMEKDCAEQAVCEGEVPGKLHRIVKLPEIVD</sequence>
<evidence type="ECO:0000313" key="2">
    <source>
        <dbReference type="EMBL" id="KAA6368106.1"/>
    </source>
</evidence>
<evidence type="ECO:0000313" key="3">
    <source>
        <dbReference type="Proteomes" id="UP000324800"/>
    </source>
</evidence>
<protein>
    <submittedName>
        <fullName evidence="2">Uncharacterized protein</fullName>
    </submittedName>
</protein>
<comment type="caution">
    <text evidence="2">The sequence shown here is derived from an EMBL/GenBank/DDBJ whole genome shotgun (WGS) entry which is preliminary data.</text>
</comment>
<gene>
    <name evidence="2" type="ORF">EZS28_036369</name>
</gene>
<feature type="region of interest" description="Disordered" evidence="1">
    <location>
        <begin position="132"/>
        <end position="153"/>
    </location>
</feature>
<proteinExistence type="predicted"/>
<name>A0A5J4UBB2_9EUKA</name>
<dbReference type="Proteomes" id="UP000324800">
    <property type="component" value="Unassembled WGS sequence"/>
</dbReference>
<dbReference type="AlphaFoldDB" id="A0A5J4UBB2"/>
<organism evidence="2 3">
    <name type="scientific">Streblomastix strix</name>
    <dbReference type="NCBI Taxonomy" id="222440"/>
    <lineage>
        <taxon>Eukaryota</taxon>
        <taxon>Metamonada</taxon>
        <taxon>Preaxostyla</taxon>
        <taxon>Oxymonadida</taxon>
        <taxon>Streblomastigidae</taxon>
        <taxon>Streblomastix</taxon>
    </lineage>
</organism>